<proteinExistence type="predicted"/>
<accession>N1MKP2</accession>
<protein>
    <submittedName>
        <fullName evidence="1">Uncharacterized protein</fullName>
    </submittedName>
</protein>
<dbReference type="Proteomes" id="UP000013201">
    <property type="component" value="Unassembled WGS sequence"/>
</dbReference>
<evidence type="ECO:0000313" key="2">
    <source>
        <dbReference type="Proteomes" id="UP000013201"/>
    </source>
</evidence>
<reference evidence="2" key="2">
    <citation type="submission" date="2013-04" db="EMBL/GenBank/DDBJ databases">
        <title>Bisphenol A degrading Sphingobium sp. strain BiD32.</title>
        <authorList>
            <person name="Nielsen J.L."/>
            <person name="Zhou N.A."/>
            <person name="Kjeldal H."/>
        </authorList>
    </citation>
    <scope>NUCLEOTIDE SEQUENCE [LARGE SCALE GENOMIC DNA]</scope>
    <source>
        <strain evidence="2">BiD32</strain>
    </source>
</reference>
<comment type="caution">
    <text evidence="1">The sequence shown here is derived from an EMBL/GenBank/DDBJ whole genome shotgun (WGS) entry which is preliminary data.</text>
</comment>
<gene>
    <name evidence="1" type="ORF">EBBID32_21490</name>
</gene>
<name>N1MKP2_9SPHN</name>
<keyword evidence="2" id="KW-1185">Reference proteome</keyword>
<dbReference type="EMBL" id="CAVK010000103">
    <property type="protein sequence ID" value="CCW17800.1"/>
    <property type="molecule type" value="Genomic_DNA"/>
</dbReference>
<organism evidence="1 2">
    <name type="scientific">Sphingobium indicum BiD32</name>
    <dbReference type="NCBI Taxonomy" id="1301087"/>
    <lineage>
        <taxon>Bacteria</taxon>
        <taxon>Pseudomonadati</taxon>
        <taxon>Pseudomonadota</taxon>
        <taxon>Alphaproteobacteria</taxon>
        <taxon>Sphingomonadales</taxon>
        <taxon>Sphingomonadaceae</taxon>
        <taxon>Sphingobium</taxon>
    </lineage>
</organism>
<dbReference type="AlphaFoldDB" id="N1MKP2"/>
<reference evidence="1 2" key="1">
    <citation type="submission" date="2013-03" db="EMBL/GenBank/DDBJ databases">
        <authorList>
            <person name="Le V."/>
        </authorList>
    </citation>
    <scope>NUCLEOTIDE SEQUENCE [LARGE SCALE GENOMIC DNA]</scope>
    <source>
        <strain evidence="1 2">BiD32</strain>
    </source>
</reference>
<evidence type="ECO:0000313" key="1">
    <source>
        <dbReference type="EMBL" id="CCW17800.1"/>
    </source>
</evidence>
<sequence>MQGRVIVYETAPSFIVILNRFQDPFLVTSEGFWGTMDAEPKASAAE</sequence>